<evidence type="ECO:0000313" key="2">
    <source>
        <dbReference type="Proteomes" id="UP000323569"/>
    </source>
</evidence>
<sequence>MRIAVDDPLLWLCDQGQRVFAVWDGSDDETLACLGFLKAWGLPGNYVNPYWSVKAIMTDNRRVKFRLTLPVMPAKKYIVSLTENERTYLQELTQKGKAAARKINHARILLKADISQENGGWNDHQISEALDVSRRTIERVRQRFVEEGLEQAINPRPQNSSKLKKIDGETEAHLIDLACSETPTGYHRWTLRLLAEQMVVLEYVESISHESIRQVLKKTKLNLGYKNVG</sequence>
<name>A0A5A5R972_MICAE</name>
<dbReference type="Proteomes" id="UP000323569">
    <property type="component" value="Unassembled WGS sequence"/>
</dbReference>
<dbReference type="InterPro" id="IPR009057">
    <property type="entry name" value="Homeodomain-like_sf"/>
</dbReference>
<evidence type="ECO:0000313" key="1">
    <source>
        <dbReference type="EMBL" id="GCA73104.1"/>
    </source>
</evidence>
<proteinExistence type="predicted"/>
<protein>
    <submittedName>
        <fullName evidence="1">Uncharacterized protein</fullName>
    </submittedName>
</protein>
<dbReference type="EMBL" id="BHVO01000202">
    <property type="protein sequence ID" value="GCA73104.1"/>
    <property type="molecule type" value="Genomic_DNA"/>
</dbReference>
<organism evidence="1 2">
    <name type="scientific">Microcystis aeruginosa NIES-2519</name>
    <dbReference type="NCBI Taxonomy" id="2303981"/>
    <lineage>
        <taxon>Bacteria</taxon>
        <taxon>Bacillati</taxon>
        <taxon>Cyanobacteriota</taxon>
        <taxon>Cyanophyceae</taxon>
        <taxon>Oscillatoriophycideae</taxon>
        <taxon>Chroococcales</taxon>
        <taxon>Microcystaceae</taxon>
        <taxon>Microcystis</taxon>
    </lineage>
</organism>
<accession>A0A5A5R972</accession>
<dbReference type="Pfam" id="PF13565">
    <property type="entry name" value="HTH_32"/>
    <property type="match status" value="1"/>
</dbReference>
<gene>
    <name evidence="1" type="ORF">MiYa_04663</name>
</gene>
<dbReference type="AlphaFoldDB" id="A0A5A5R972"/>
<reference evidence="1 2" key="1">
    <citation type="submission" date="2018-09" db="EMBL/GenBank/DDBJ databases">
        <title>Evolutionary history of phycoerythrin pigmentation in the water bloom-forming cyanobacterium Microcystis aeruginosa.</title>
        <authorList>
            <person name="Tanabe Y."/>
            <person name="Tanabe Y."/>
            <person name="Yamaguchi H."/>
        </authorList>
    </citation>
    <scope>NUCLEOTIDE SEQUENCE [LARGE SCALE GENOMIC DNA]</scope>
    <source>
        <strain evidence="1 2">NIES-2519</strain>
    </source>
</reference>
<dbReference type="SUPFAM" id="SSF46689">
    <property type="entry name" value="Homeodomain-like"/>
    <property type="match status" value="1"/>
</dbReference>
<comment type="caution">
    <text evidence="1">The sequence shown here is derived from an EMBL/GenBank/DDBJ whole genome shotgun (WGS) entry which is preliminary data.</text>
</comment>